<evidence type="ECO:0000256" key="5">
    <source>
        <dbReference type="ARBA" id="ARBA00023136"/>
    </source>
</evidence>
<dbReference type="PANTHER" id="PTHR14624">
    <property type="entry name" value="DFG10 PROTEIN"/>
    <property type="match status" value="1"/>
</dbReference>
<gene>
    <name evidence="9 10" type="primary">LOC109708009</name>
</gene>
<feature type="transmembrane region" description="Helical" evidence="6">
    <location>
        <begin position="81"/>
        <end position="103"/>
    </location>
</feature>
<feature type="transmembrane region" description="Helical" evidence="6">
    <location>
        <begin position="301"/>
        <end position="334"/>
    </location>
</feature>
<reference evidence="9 10" key="2">
    <citation type="submission" date="2025-04" db="UniProtKB">
        <authorList>
            <consortium name="RefSeq"/>
        </authorList>
    </citation>
    <scope>IDENTIFICATION</scope>
    <source>
        <tissue evidence="9 10">Leaf</tissue>
    </source>
</reference>
<dbReference type="InterPro" id="IPR039698">
    <property type="entry name" value="Dfg10/SRD5A3"/>
</dbReference>
<dbReference type="GO" id="GO:0003865">
    <property type="term" value="F:3-oxo-5-alpha-steroid 4-dehydrogenase activity"/>
    <property type="evidence" value="ECO:0007669"/>
    <property type="project" value="TreeGrafter"/>
</dbReference>
<dbReference type="PROSITE" id="PS50244">
    <property type="entry name" value="S5A_REDUCTASE"/>
    <property type="match status" value="1"/>
</dbReference>
<proteinExistence type="predicted"/>
<feature type="transmembrane region" description="Helical" evidence="6">
    <location>
        <begin position="15"/>
        <end position="34"/>
    </location>
</feature>
<dbReference type="AlphaFoldDB" id="A0A6P5EVJ8"/>
<evidence type="ECO:0000256" key="1">
    <source>
        <dbReference type="ARBA" id="ARBA00004127"/>
    </source>
</evidence>
<feature type="transmembrane region" description="Helical" evidence="6">
    <location>
        <begin position="183"/>
        <end position="206"/>
    </location>
</feature>
<keyword evidence="3 6" id="KW-0812">Transmembrane</keyword>
<accession>A0A6P5EVJ8</accession>
<protein>
    <submittedName>
        <fullName evidence="9 10">Polyprenol reductase 1-like isoform X1</fullName>
    </submittedName>
</protein>
<dbReference type="Proteomes" id="UP000515123">
    <property type="component" value="Linkage group 3"/>
</dbReference>
<evidence type="ECO:0000313" key="10">
    <source>
        <dbReference type="RefSeq" id="XP_020085156.1"/>
    </source>
</evidence>
<evidence type="ECO:0000313" key="8">
    <source>
        <dbReference type="Proteomes" id="UP000515123"/>
    </source>
</evidence>
<reference evidence="8" key="1">
    <citation type="journal article" date="2015" name="Nat. Genet.">
        <title>The pineapple genome and the evolution of CAM photosynthesis.</title>
        <authorList>
            <person name="Ming R."/>
            <person name="VanBuren R."/>
            <person name="Wai C.M."/>
            <person name="Tang H."/>
            <person name="Schatz M.C."/>
            <person name="Bowers J.E."/>
            <person name="Lyons E."/>
            <person name="Wang M.L."/>
            <person name="Chen J."/>
            <person name="Biggers E."/>
            <person name="Zhang J."/>
            <person name="Huang L."/>
            <person name="Zhang L."/>
            <person name="Miao W."/>
            <person name="Zhang J."/>
            <person name="Ye Z."/>
            <person name="Miao C."/>
            <person name="Lin Z."/>
            <person name="Wang H."/>
            <person name="Zhou H."/>
            <person name="Yim W.C."/>
            <person name="Priest H.D."/>
            <person name="Zheng C."/>
            <person name="Woodhouse M."/>
            <person name="Edger P.P."/>
            <person name="Guyot R."/>
            <person name="Guo H.B."/>
            <person name="Guo H."/>
            <person name="Zheng G."/>
            <person name="Singh R."/>
            <person name="Sharma A."/>
            <person name="Min X."/>
            <person name="Zheng Y."/>
            <person name="Lee H."/>
            <person name="Gurtowski J."/>
            <person name="Sedlazeck F.J."/>
            <person name="Harkess A."/>
            <person name="McKain M.R."/>
            <person name="Liao Z."/>
            <person name="Fang J."/>
            <person name="Liu J."/>
            <person name="Zhang X."/>
            <person name="Zhang Q."/>
            <person name="Hu W."/>
            <person name="Qin Y."/>
            <person name="Wang K."/>
            <person name="Chen L.Y."/>
            <person name="Shirley N."/>
            <person name="Lin Y.R."/>
            <person name="Liu L.Y."/>
            <person name="Hernandez A.G."/>
            <person name="Wright C.L."/>
            <person name="Bulone V."/>
            <person name="Tuskan G.A."/>
            <person name="Heath K."/>
            <person name="Zee F."/>
            <person name="Moore P.H."/>
            <person name="Sunkar R."/>
            <person name="Leebens-Mack J.H."/>
            <person name="Mockler T."/>
            <person name="Bennetzen J.L."/>
            <person name="Freeling M."/>
            <person name="Sankoff D."/>
            <person name="Paterson A.H."/>
            <person name="Zhu X."/>
            <person name="Yang X."/>
            <person name="Smith J.A."/>
            <person name="Cushman J.C."/>
            <person name="Paull R.E."/>
            <person name="Yu Q."/>
        </authorList>
    </citation>
    <scope>NUCLEOTIDE SEQUENCE [LARGE SCALE GENOMIC DNA]</scope>
    <source>
        <strain evidence="8">cv. F153</strain>
    </source>
</reference>
<dbReference type="OrthoDB" id="541710at2759"/>
<comment type="pathway">
    <text evidence="2">Protein modification; protein glycosylation.</text>
</comment>
<comment type="subcellular location">
    <subcellularLocation>
        <location evidence="1">Endomembrane system</location>
        <topology evidence="1">Multi-pass membrane protein</topology>
    </subcellularLocation>
</comment>
<feature type="domain" description="3-oxo-5-alpha-steroid 4-dehydrogenase C-terminal" evidence="7">
    <location>
        <begin position="247"/>
        <end position="359"/>
    </location>
</feature>
<organism evidence="9">
    <name type="scientific">Ananas comosus</name>
    <name type="common">Pineapple</name>
    <name type="synonym">Ananas ananas</name>
    <dbReference type="NCBI Taxonomy" id="4615"/>
    <lineage>
        <taxon>Eukaryota</taxon>
        <taxon>Viridiplantae</taxon>
        <taxon>Streptophyta</taxon>
        <taxon>Embryophyta</taxon>
        <taxon>Tracheophyta</taxon>
        <taxon>Spermatophyta</taxon>
        <taxon>Magnoliopsida</taxon>
        <taxon>Liliopsida</taxon>
        <taxon>Poales</taxon>
        <taxon>Bromeliaceae</taxon>
        <taxon>Bromelioideae</taxon>
        <taxon>Ananas</taxon>
    </lineage>
</organism>
<dbReference type="GeneID" id="109708009"/>
<dbReference type="GO" id="GO:0006488">
    <property type="term" value="P:dolichol-linked oligosaccharide biosynthetic process"/>
    <property type="evidence" value="ECO:0007669"/>
    <property type="project" value="InterPro"/>
</dbReference>
<evidence type="ECO:0000313" key="9">
    <source>
        <dbReference type="RefSeq" id="XP_020085155.1"/>
    </source>
</evidence>
<dbReference type="PANTHER" id="PTHR14624:SF0">
    <property type="entry name" value="POLYPRENOL REDUCTASE"/>
    <property type="match status" value="1"/>
</dbReference>
<dbReference type="RefSeq" id="XP_020085156.1">
    <property type="nucleotide sequence ID" value="XM_020229567.1"/>
</dbReference>
<keyword evidence="5 6" id="KW-0472">Membrane</keyword>
<dbReference type="Pfam" id="PF02544">
    <property type="entry name" value="Steroid_dh"/>
    <property type="match status" value="1"/>
</dbReference>
<dbReference type="RefSeq" id="XP_020085155.1">
    <property type="nucleotide sequence ID" value="XM_020229566.1"/>
</dbReference>
<name>A0A6P5EVJ8_ANACO</name>
<sequence length="359" mass="40813">MEIHGLSVELGLVPLLRLAWVAATLPILVASLPLPPTGFAHRIVARIGGRGKIVKPSASNGNWITEHHLLQNMKFTVPQRFFLHFYVVGVVLTTLVLLLIWFYAYKEMTPVFPDLLHYSTITSQLTGGSHVFSIHKGPSHTVEHKHHVWQTVFVLLLMEIQLLRRLYETINVFHYGPSAQMHIFGYLAGLFFYIAAPLSLGSSCLLEALNYARGQIAEFIVKGRARMPDIEVDWLGLLKPLLNLGWCQWVAAAIFSWGWLHQLHCHMILGSLRENKGADEYVIPHGDWFRYVSCPHYLAEIVVYAGILVASGGFDITVWLLFSFVVANLVFAAAETHRWYHQKFDDYPQSRRAIIPFVY</sequence>
<keyword evidence="8" id="KW-1185">Reference proteome</keyword>
<dbReference type="GO" id="GO:0016095">
    <property type="term" value="P:polyprenol catabolic process"/>
    <property type="evidence" value="ECO:0007669"/>
    <property type="project" value="TreeGrafter"/>
</dbReference>
<dbReference type="UniPathway" id="UPA00378"/>
<evidence type="ECO:0000256" key="4">
    <source>
        <dbReference type="ARBA" id="ARBA00022989"/>
    </source>
</evidence>
<evidence type="ECO:0000256" key="3">
    <source>
        <dbReference type="ARBA" id="ARBA00022692"/>
    </source>
</evidence>
<evidence type="ECO:0000256" key="2">
    <source>
        <dbReference type="ARBA" id="ARBA00004922"/>
    </source>
</evidence>
<dbReference type="GO" id="GO:0005783">
    <property type="term" value="C:endoplasmic reticulum"/>
    <property type="evidence" value="ECO:0007669"/>
    <property type="project" value="TreeGrafter"/>
</dbReference>
<keyword evidence="4 6" id="KW-1133">Transmembrane helix</keyword>
<evidence type="ECO:0000256" key="6">
    <source>
        <dbReference type="SAM" id="Phobius"/>
    </source>
</evidence>
<dbReference type="Gene3D" id="1.20.120.1630">
    <property type="match status" value="1"/>
</dbReference>
<evidence type="ECO:0000259" key="7">
    <source>
        <dbReference type="Pfam" id="PF02544"/>
    </source>
</evidence>
<dbReference type="InterPro" id="IPR001104">
    <property type="entry name" value="3-oxo-5_a-steroid_4-DH_C"/>
</dbReference>